<dbReference type="OrthoDB" id="10256089at2759"/>
<dbReference type="Pfam" id="PF00621">
    <property type="entry name" value="RhoGEF"/>
    <property type="match status" value="1"/>
</dbReference>
<dbReference type="SMART" id="SM00325">
    <property type="entry name" value="RhoGEF"/>
    <property type="match status" value="1"/>
</dbReference>
<dbReference type="STRING" id="1507870.A0A1V8T8B9"/>
<feature type="compositionally biased region" description="Low complexity" evidence="2">
    <location>
        <begin position="420"/>
        <end position="451"/>
    </location>
</feature>
<dbReference type="InterPro" id="IPR035899">
    <property type="entry name" value="DBL_dom_sf"/>
</dbReference>
<feature type="compositionally biased region" description="Low complexity" evidence="2">
    <location>
        <begin position="1626"/>
        <end position="1638"/>
    </location>
</feature>
<feature type="compositionally biased region" description="Pro residues" evidence="2">
    <location>
        <begin position="949"/>
        <end position="966"/>
    </location>
</feature>
<dbReference type="SUPFAM" id="SSF48065">
    <property type="entry name" value="DBL homology domain (DH-domain)"/>
    <property type="match status" value="1"/>
</dbReference>
<feature type="region of interest" description="Disordered" evidence="2">
    <location>
        <begin position="1626"/>
        <end position="1685"/>
    </location>
</feature>
<feature type="region of interest" description="Disordered" evidence="2">
    <location>
        <begin position="60"/>
        <end position="223"/>
    </location>
</feature>
<reference evidence="5" key="1">
    <citation type="submission" date="2017-03" db="EMBL/GenBank/DDBJ databases">
        <title>Genomes of endolithic fungi from Antarctica.</title>
        <authorList>
            <person name="Coleine C."/>
            <person name="Masonjones S."/>
            <person name="Stajich J.E."/>
        </authorList>
    </citation>
    <scope>NUCLEOTIDE SEQUENCE [LARGE SCALE GENOMIC DNA]</scope>
    <source>
        <strain evidence="5">CCFEE 5527</strain>
    </source>
</reference>
<sequence length="1826" mass="198069">MSPSAPYDPSSRATYSSTPSTIAGAANGVTPDDAAYYLTAPPAHPQQTTLDPALRAAREAFSPAMAPTSGETVAAPYRSFPSTGKLRSASGPASSRSLNTAKSQPVLLASRAPGSVKDIASRFNERAVSGSQAPALTVRTSDTRYHRDIGKSKTSGSPTKASNGITKLQKRRPGQPPSPRKSASSSIDGNSSFKSTSTTLSAKSQPHAAFSPKKAKPMEQQLTKPLFGEITSDGRWNGNFDMDLGSYGSLPNFQPASRRASDGTISLGHGRSQSQQDLHPGFTNTLSHKRSRSDMDTSYRPVPAPSMPNLQNGVHHTAHSGAFAHTHSTQSKSASASHSPVRYGRRGCSDYSAPASRAQSRARSAVANGVERNKLAKSPTRVQHDIASTQNSKAPVAQNRRYSPPDLPLNNQTLSAKIITPLPKTSPPLRSSRPRQPVSAATTAASRARAAGVRSPTKQRPSEQWLGKPYDAQQERKRRDIPELRKVDFAARRERIQKAMSRNMEEQHSGDSSRSASRSSHARSQSRQPSSEQSEMDGNEEIPHSRVHDSVLAVDEGVNPVDQHAAEQFEREIAMVMDDGQSAAPAVEEQKDLHMGRFRTLSIDTHARPAAHADLEPEPNTAGTDHTVFDIDVDESPVLGHLAESSKVRASTDENVSLPNGASLMAPPLERQTTLTSATYMPGVRASGPLLSAAKYMTPVKVTPPAENAPPLVEEVSIRNSMYDNVMLLRQSSATSSLSAEATASTHFTGSSASLANDWNTDNDQGSIRIMLDDEPTLQPTKYAVTPDTPPDAAIATGSAVVFAPDAFDGPASLGDDLADGLMIRPTISTEAAIHLSDPNNVKLAAVSEEDFAAQIRKANEEWERQQRGEETVLGAVDDSQPPPPPPPKDAGYTPRSSVGPGNASLHPSLISEGLRISTSGDLDLAAIQAAGHIAVPSAPQSQVSSPIRAPPQPVYAPPPPPPMPHTIPEVPQMPATYSERGSSELSPKLRRNIWGPSPDSSRPSIDSQRLPVPASASMSSFGESTRVGSGDVNAEGLSKLNTTVSTGPEQKRLQKRRHIIMELLNTENSYHQDLKIIEDIYKGTAEDFISAEDKKILFGNCDEIEKFSLQFFDSLRKAIAPAYAAPKNLRRGGNRGSMSTTQSDATGNTAYSMDSVDDEKDKCTTIGQCFVDNLTTMETIYGAYLKNHDAANQRLSALQTNPVVKCWLDECHNNANDITSAWDLDSLLVKPTQRVAKYPLMLQQLLESTPSEHPDHDALKIAASSSIAMLTRINDAKKRAELVEQMIGRKGKDTDVRTGLAKAFGRKTEKIKERKGVSEAYQDIEFDALAHKFGGHYIRLQICMRDVQDYVNRTDKAVQQIGAFAAALEFFGDSEISTMQEITSKWRRYALTIRDLTGLALSEHKAVIHKRVITPMIAVIKLHQNPQELIAKRKKRIVDYARVQAMEKKGEKPTKKEIEAAEMYEALNHQLKLELPMLYELTGTLVRNCQVCFLDVQLAWQDTWQRKLRPLIEDGPVPDDLNAIAPAFQADYEIMRTRVQELGIINGATLAESANFLSPTTTLVGDPEFNAHNRPSISTGSKRTMSMGSEGPSVMQTPSSSKRQSGYNTPDTAAMDLALLPNASRMRSNSSMSSRQMPMAPVLTSSNSANRPWSQSTTSVSYSGTTPTSSFTDTQQSARPASQQTYFTARPEMSADPNNHRFSGIFTSALPPEDATAAELPTSCIDSPTSDLTPVSARPMSPTTSAIRAAANDATKTLFVCASLFEFNIDKSRKEGGYPYLTYVQGEVFDVVAQKGELWLAKNQDDAGNSLGWIWEQHFVILSQD</sequence>
<dbReference type="FunFam" id="1.20.900.10:FF:000053">
    <property type="entry name" value="Rho guanyl nucleotide exchange factor, putative"/>
    <property type="match status" value="1"/>
</dbReference>
<dbReference type="InterPro" id="IPR027267">
    <property type="entry name" value="AH/BAR_dom_sf"/>
</dbReference>
<feature type="region of interest" description="Disordered" evidence="2">
    <location>
        <begin position="646"/>
        <end position="665"/>
    </location>
</feature>
<dbReference type="GO" id="GO:0005737">
    <property type="term" value="C:cytoplasm"/>
    <property type="evidence" value="ECO:0007669"/>
    <property type="project" value="InterPro"/>
</dbReference>
<gene>
    <name evidence="4" type="ORF">B0A48_07363</name>
</gene>
<feature type="compositionally biased region" description="Low complexity" evidence="2">
    <location>
        <begin position="512"/>
        <end position="533"/>
    </location>
</feature>
<evidence type="ECO:0000259" key="3">
    <source>
        <dbReference type="PROSITE" id="PS50010"/>
    </source>
</evidence>
<feature type="compositionally biased region" description="Basic and acidic residues" evidence="2">
    <location>
        <begin position="500"/>
        <end position="511"/>
    </location>
</feature>
<feature type="compositionally biased region" description="Low complexity" evidence="2">
    <location>
        <begin position="938"/>
        <end position="948"/>
    </location>
</feature>
<feature type="compositionally biased region" description="Polar residues" evidence="2">
    <location>
        <begin position="1595"/>
        <end position="1611"/>
    </location>
</feature>
<feature type="compositionally biased region" description="Polar residues" evidence="2">
    <location>
        <begin position="129"/>
        <end position="140"/>
    </location>
</feature>
<proteinExistence type="predicted"/>
<evidence type="ECO:0000256" key="2">
    <source>
        <dbReference type="SAM" id="MobiDB-lite"/>
    </source>
</evidence>
<feature type="compositionally biased region" description="Basic and acidic residues" evidence="2">
    <location>
        <begin position="473"/>
        <end position="486"/>
    </location>
</feature>
<feature type="compositionally biased region" description="Polar residues" evidence="2">
    <location>
        <begin position="271"/>
        <end position="286"/>
    </location>
</feature>
<evidence type="ECO:0000256" key="1">
    <source>
        <dbReference type="ARBA" id="ARBA00022658"/>
    </source>
</evidence>
<dbReference type="CDD" id="cd07589">
    <property type="entry name" value="BAR_DNMBP"/>
    <property type="match status" value="1"/>
</dbReference>
<dbReference type="InterPro" id="IPR000219">
    <property type="entry name" value="DH_dom"/>
</dbReference>
<feature type="compositionally biased region" description="Polar residues" evidence="2">
    <location>
        <begin position="1137"/>
        <end position="1150"/>
    </location>
</feature>
<dbReference type="PROSITE" id="PS50010">
    <property type="entry name" value="DH_2"/>
    <property type="match status" value="1"/>
</dbReference>
<keyword evidence="1" id="KW-0344">Guanine-nucleotide releasing factor</keyword>
<dbReference type="InterPro" id="IPR004148">
    <property type="entry name" value="BAR_dom"/>
</dbReference>
<feature type="compositionally biased region" description="Polar residues" evidence="2">
    <location>
        <begin position="91"/>
        <end position="103"/>
    </location>
</feature>
<dbReference type="InterPro" id="IPR051492">
    <property type="entry name" value="Dynamin-Rho_GEF"/>
</dbReference>
<feature type="domain" description="DH" evidence="3">
    <location>
        <begin position="1056"/>
        <end position="1277"/>
    </location>
</feature>
<dbReference type="InParanoid" id="A0A1V8T8B9"/>
<dbReference type="GO" id="GO:0005085">
    <property type="term" value="F:guanyl-nucleotide exchange factor activity"/>
    <property type="evidence" value="ECO:0007669"/>
    <property type="project" value="UniProtKB-KW"/>
</dbReference>
<feature type="compositionally biased region" description="Low complexity" evidence="2">
    <location>
        <begin position="997"/>
        <end position="1008"/>
    </location>
</feature>
<dbReference type="EMBL" id="NAJO01000014">
    <property type="protein sequence ID" value="OQO07666.1"/>
    <property type="molecule type" value="Genomic_DNA"/>
</dbReference>
<dbReference type="CDD" id="cd00160">
    <property type="entry name" value="RhoGEF"/>
    <property type="match status" value="1"/>
</dbReference>
<keyword evidence="5" id="KW-1185">Reference proteome</keyword>
<dbReference type="GO" id="GO:0031991">
    <property type="term" value="P:regulation of actomyosin contractile ring contraction"/>
    <property type="evidence" value="ECO:0007669"/>
    <property type="project" value="TreeGrafter"/>
</dbReference>
<dbReference type="Gene3D" id="1.20.1270.60">
    <property type="entry name" value="Arfaptin homology (AH) domain/BAR domain"/>
    <property type="match status" value="1"/>
</dbReference>
<feature type="compositionally biased region" description="Polar residues" evidence="2">
    <location>
        <begin position="1017"/>
        <end position="1028"/>
    </location>
</feature>
<name>A0A1V8T8B9_9PEZI</name>
<feature type="compositionally biased region" description="Basic and acidic residues" evidence="2">
    <location>
        <begin position="141"/>
        <end position="151"/>
    </location>
</feature>
<feature type="region of interest" description="Disordered" evidence="2">
    <location>
        <begin position="874"/>
        <end position="907"/>
    </location>
</feature>
<feature type="compositionally biased region" description="Polar residues" evidence="2">
    <location>
        <begin position="1574"/>
        <end position="1588"/>
    </location>
</feature>
<protein>
    <recommendedName>
        <fullName evidence="3">DH domain-containing protein</fullName>
    </recommendedName>
</protein>
<dbReference type="GO" id="GO:0032955">
    <property type="term" value="P:regulation of division septum assembly"/>
    <property type="evidence" value="ECO:0007669"/>
    <property type="project" value="TreeGrafter"/>
</dbReference>
<feature type="compositionally biased region" description="Polar residues" evidence="2">
    <location>
        <begin position="152"/>
        <end position="166"/>
    </location>
</feature>
<dbReference type="PANTHER" id="PTHR22834:SF20">
    <property type="entry name" value="SH3 DOMAIN-CONTAINING PROTEIN"/>
    <property type="match status" value="1"/>
</dbReference>
<evidence type="ECO:0000313" key="4">
    <source>
        <dbReference type="EMBL" id="OQO07666.1"/>
    </source>
</evidence>
<comment type="caution">
    <text evidence="4">The sequence shown here is derived from an EMBL/GenBank/DDBJ whole genome shotgun (WGS) entry which is preliminary data.</text>
</comment>
<accession>A0A1V8T8B9</accession>
<dbReference type="SUPFAM" id="SSF103657">
    <property type="entry name" value="BAR/IMD domain-like"/>
    <property type="match status" value="1"/>
</dbReference>
<feature type="compositionally biased region" description="Polar residues" evidence="2">
    <location>
        <begin position="11"/>
        <end position="21"/>
    </location>
</feature>
<feature type="compositionally biased region" description="Low complexity" evidence="2">
    <location>
        <begin position="352"/>
        <end position="367"/>
    </location>
</feature>
<feature type="region of interest" description="Disordered" evidence="2">
    <location>
        <begin position="1"/>
        <end position="28"/>
    </location>
</feature>
<feature type="region of interest" description="Disordered" evidence="2">
    <location>
        <begin position="1566"/>
        <end position="1611"/>
    </location>
</feature>
<dbReference type="Pfam" id="PF03114">
    <property type="entry name" value="BAR"/>
    <property type="match status" value="1"/>
</dbReference>
<evidence type="ECO:0000313" key="5">
    <source>
        <dbReference type="Proteomes" id="UP000192596"/>
    </source>
</evidence>
<feature type="compositionally biased region" description="Polar residues" evidence="2">
    <location>
        <begin position="1644"/>
        <end position="1685"/>
    </location>
</feature>
<organism evidence="4 5">
    <name type="scientific">Cryoendolithus antarcticus</name>
    <dbReference type="NCBI Taxonomy" id="1507870"/>
    <lineage>
        <taxon>Eukaryota</taxon>
        <taxon>Fungi</taxon>
        <taxon>Dikarya</taxon>
        <taxon>Ascomycota</taxon>
        <taxon>Pezizomycotina</taxon>
        <taxon>Dothideomycetes</taxon>
        <taxon>Dothideomycetidae</taxon>
        <taxon>Cladosporiales</taxon>
        <taxon>Cladosporiaceae</taxon>
        <taxon>Cryoendolithus</taxon>
    </lineage>
</organism>
<dbReference type="Proteomes" id="UP000192596">
    <property type="component" value="Unassembled WGS sequence"/>
</dbReference>
<feature type="compositionally biased region" description="Low complexity" evidence="2">
    <location>
        <begin position="324"/>
        <end position="339"/>
    </location>
</feature>
<feature type="region of interest" description="Disordered" evidence="2">
    <location>
        <begin position="500"/>
        <end position="542"/>
    </location>
</feature>
<feature type="region of interest" description="Disordered" evidence="2">
    <location>
        <begin position="1130"/>
        <end position="1150"/>
    </location>
</feature>
<feature type="region of interest" description="Disordered" evidence="2">
    <location>
        <begin position="251"/>
        <end position="486"/>
    </location>
</feature>
<feature type="region of interest" description="Disordered" evidence="2">
    <location>
        <begin position="938"/>
        <end position="1035"/>
    </location>
</feature>
<feature type="compositionally biased region" description="Polar residues" evidence="2">
    <location>
        <begin position="181"/>
        <end position="204"/>
    </location>
</feature>
<dbReference type="PANTHER" id="PTHR22834">
    <property type="entry name" value="NUCLEAR FUSION PROTEIN FUS2"/>
    <property type="match status" value="1"/>
</dbReference>
<dbReference type="Gene3D" id="1.20.900.10">
    <property type="entry name" value="Dbl homology (DH) domain"/>
    <property type="match status" value="1"/>
</dbReference>